<gene>
    <name evidence="1" type="ORF">J0M35_01810</name>
</gene>
<dbReference type="EMBL" id="JAFLCK010000002">
    <property type="protein sequence ID" value="MBN8659069.1"/>
    <property type="molecule type" value="Genomic_DNA"/>
</dbReference>
<name>A0A8J7P6H3_9BACT</name>
<evidence type="ECO:0000313" key="2">
    <source>
        <dbReference type="Proteomes" id="UP000664277"/>
    </source>
</evidence>
<evidence type="ECO:0000313" key="1">
    <source>
        <dbReference type="EMBL" id="MBN8659069.1"/>
    </source>
</evidence>
<protein>
    <submittedName>
        <fullName evidence="1">Uncharacterized protein</fullName>
    </submittedName>
</protein>
<reference evidence="1" key="1">
    <citation type="submission" date="2021-02" db="EMBL/GenBank/DDBJ databases">
        <title>Genome-Resolved Metagenomics of a Microbial Community Performing Photosynthetic Biological Nutrient Removal.</title>
        <authorList>
            <person name="Mcdaniel E.A."/>
        </authorList>
    </citation>
    <scope>NUCLEOTIDE SEQUENCE</scope>
    <source>
        <strain evidence="1">UWPOB_OBS1</strain>
    </source>
</reference>
<proteinExistence type="predicted"/>
<accession>A0A8J7P6H3</accession>
<dbReference type="Proteomes" id="UP000664277">
    <property type="component" value="Unassembled WGS sequence"/>
</dbReference>
<organism evidence="1 2">
    <name type="scientific">Candidatus Obscuribacter phosphatis</name>
    <dbReference type="NCBI Taxonomy" id="1906157"/>
    <lineage>
        <taxon>Bacteria</taxon>
        <taxon>Bacillati</taxon>
        <taxon>Candidatus Melainabacteria</taxon>
        <taxon>Candidatus Obscuribacterales</taxon>
        <taxon>Candidatus Obscuribacteraceae</taxon>
        <taxon>Candidatus Obscuribacter</taxon>
    </lineage>
</organism>
<sequence length="536" mass="60843">MSQSQNNIELLLPEQRSEDAVQTKIADGLRRMHSIGKYQGRTVTNHILNDLVGLYSRELDDELKEIASAELMEITLSEFSKCKYLEDKESETFVASGMIEKNLVGLRLYTRAHKYLAERCAALNIEKPHCTDSSEFQRRFDSALICAREIVQLSGLSDQIRNEVFINHLEIRIPPAPQKVRIDADLSAFERFESRVALNNRESARIFPNGTFELDMSYFESVLDPVMTQNLGYSFTNICDVLVALSEHTPPDLDSFNDVNFLDFDAAVSYLCGGFPEITKRDIERIIGGFTISSAGLQSPNRTYYNPQEEHRALGRCFFELTMNGRPHLVWVHELFFDAFNLMRRKISHGALPKEWKDPKLAEALGKINNARGTWFEQNVLEQTKLLGLLGMRSKKELNSGGTQVPIVPGELDYIGWSPRDSAFIFLEAKMLEWAGEPKAVKQQIDKFERPKGFKDKYLKKCEWIVQNSSAVVSELQSAGIQAAAPTNLKTAFITYEPSAAASRLHEFPCVSLAEFVHDFEREGKWPYSIGVFDLP</sequence>
<comment type="caution">
    <text evidence="1">The sequence shown here is derived from an EMBL/GenBank/DDBJ whole genome shotgun (WGS) entry which is preliminary data.</text>
</comment>
<dbReference type="AlphaFoldDB" id="A0A8J7P6H3"/>